<dbReference type="Proteomes" id="UP000325372">
    <property type="component" value="Unassembled WGS sequence"/>
</dbReference>
<comment type="caution">
    <text evidence="1">The sequence shown here is derived from an EMBL/GenBank/DDBJ whole genome shotgun (WGS) entry which is preliminary data.</text>
</comment>
<dbReference type="PANTHER" id="PTHR20974">
    <property type="entry name" value="UPF0585 PROTEIN CG18661"/>
    <property type="match status" value="1"/>
</dbReference>
<gene>
    <name evidence="1" type="ORF">F3N42_08010</name>
</gene>
<dbReference type="InterPro" id="IPR010342">
    <property type="entry name" value="DUF938"/>
</dbReference>
<keyword evidence="2" id="KW-1185">Reference proteome</keyword>
<accession>A0A5N0T897</accession>
<name>A0A5N0T897_9GAMM</name>
<dbReference type="EMBL" id="VYXP01000005">
    <property type="protein sequence ID" value="KAA9131263.1"/>
    <property type="molecule type" value="Genomic_DNA"/>
</dbReference>
<proteinExistence type="predicted"/>
<dbReference type="SUPFAM" id="SSF53335">
    <property type="entry name" value="S-adenosyl-L-methionine-dependent methyltransferases"/>
    <property type="match status" value="1"/>
</dbReference>
<organism evidence="1 2">
    <name type="scientific">Marinihelvus fidelis</name>
    <dbReference type="NCBI Taxonomy" id="2613842"/>
    <lineage>
        <taxon>Bacteria</taxon>
        <taxon>Pseudomonadati</taxon>
        <taxon>Pseudomonadota</taxon>
        <taxon>Gammaproteobacteria</taxon>
        <taxon>Chromatiales</taxon>
        <taxon>Wenzhouxiangellaceae</taxon>
        <taxon>Marinihelvus</taxon>
    </lineage>
</organism>
<dbReference type="Gene3D" id="3.40.50.150">
    <property type="entry name" value="Vaccinia Virus protein VP39"/>
    <property type="match status" value="1"/>
</dbReference>
<sequence length="204" mass="22218">MSHADLPFAPASERNRVPILDAVGPRLGAPARLLEIGAGTGQHAVYMAAALPHIDWWPTDRSDALPGLQARLDFEAPANVHAAQALDVLADPWPEGPFDIVYSANTAHIMPWAGVEAMAAGIDNVLASDGRFFLYGPFNIDGAYTSDGNRDFDRDLRRRDPNMGIRDVEALETLLGGYQMALTERLPMPANNQLLVFSRLRNSS</sequence>
<evidence type="ECO:0000313" key="1">
    <source>
        <dbReference type="EMBL" id="KAA9131263.1"/>
    </source>
</evidence>
<dbReference type="Pfam" id="PF06080">
    <property type="entry name" value="DUF938"/>
    <property type="match status" value="1"/>
</dbReference>
<protein>
    <submittedName>
        <fullName evidence="1">DUF938 domain-containing protein</fullName>
    </submittedName>
</protein>
<dbReference type="AlphaFoldDB" id="A0A5N0T897"/>
<dbReference type="InterPro" id="IPR029063">
    <property type="entry name" value="SAM-dependent_MTases_sf"/>
</dbReference>
<reference evidence="1 2" key="1">
    <citation type="submission" date="2019-09" db="EMBL/GenBank/DDBJ databases">
        <title>Wenzhouxiangella sp. Genome sequencing and assembly.</title>
        <authorList>
            <person name="Zhang R."/>
        </authorList>
    </citation>
    <scope>NUCLEOTIDE SEQUENCE [LARGE SCALE GENOMIC DNA]</scope>
    <source>
        <strain evidence="1 2">W260</strain>
    </source>
</reference>
<dbReference type="RefSeq" id="WP_150863913.1">
    <property type="nucleotide sequence ID" value="NZ_VYXP01000005.1"/>
</dbReference>
<dbReference type="PANTHER" id="PTHR20974:SF0">
    <property type="entry name" value="UPF0585 PROTEIN CG18661"/>
    <property type="match status" value="1"/>
</dbReference>
<evidence type="ECO:0000313" key="2">
    <source>
        <dbReference type="Proteomes" id="UP000325372"/>
    </source>
</evidence>